<evidence type="ECO:0000259" key="1">
    <source>
        <dbReference type="Pfam" id="PF04149"/>
    </source>
</evidence>
<proteinExistence type="predicted"/>
<name>A0A1I6E0A6_9PSEU</name>
<dbReference type="OrthoDB" id="4557871at2"/>
<dbReference type="STRING" id="84724.SAMN04488564_103543"/>
<sequence length="59" mass="6410">MWRKSSYSANAMDCVEVGRGVGIRDTKAPITHLAVTPRTWSAFLLSVKLGKFAPSGQTD</sequence>
<dbReference type="AlphaFoldDB" id="A0A1I6E0A6"/>
<organism evidence="2 3">
    <name type="scientific">Lentzea waywayandensis</name>
    <dbReference type="NCBI Taxonomy" id="84724"/>
    <lineage>
        <taxon>Bacteria</taxon>
        <taxon>Bacillati</taxon>
        <taxon>Actinomycetota</taxon>
        <taxon>Actinomycetes</taxon>
        <taxon>Pseudonocardiales</taxon>
        <taxon>Pseudonocardiaceae</taxon>
        <taxon>Lentzea</taxon>
    </lineage>
</organism>
<dbReference type="RefSeq" id="WP_093592330.1">
    <property type="nucleotide sequence ID" value="NZ_FOYL01000003.1"/>
</dbReference>
<gene>
    <name evidence="2" type="ORF">SAMN04488564_103543</name>
</gene>
<accession>A0A1I6E0A6</accession>
<dbReference type="InterPro" id="IPR007278">
    <property type="entry name" value="DUF397"/>
</dbReference>
<reference evidence="3" key="1">
    <citation type="submission" date="2016-10" db="EMBL/GenBank/DDBJ databases">
        <authorList>
            <person name="Varghese N."/>
            <person name="Submissions S."/>
        </authorList>
    </citation>
    <scope>NUCLEOTIDE SEQUENCE [LARGE SCALE GENOMIC DNA]</scope>
    <source>
        <strain evidence="3">DSM 44232</strain>
    </source>
</reference>
<dbReference type="EMBL" id="FOYL01000003">
    <property type="protein sequence ID" value="SFR11224.1"/>
    <property type="molecule type" value="Genomic_DNA"/>
</dbReference>
<feature type="domain" description="DUF397" evidence="1">
    <location>
        <begin position="2"/>
        <end position="48"/>
    </location>
</feature>
<evidence type="ECO:0000313" key="2">
    <source>
        <dbReference type="EMBL" id="SFR11224.1"/>
    </source>
</evidence>
<protein>
    <recommendedName>
        <fullName evidence="1">DUF397 domain-containing protein</fullName>
    </recommendedName>
</protein>
<dbReference type="Pfam" id="PF04149">
    <property type="entry name" value="DUF397"/>
    <property type="match status" value="1"/>
</dbReference>
<evidence type="ECO:0000313" key="3">
    <source>
        <dbReference type="Proteomes" id="UP000198583"/>
    </source>
</evidence>
<dbReference type="Proteomes" id="UP000198583">
    <property type="component" value="Unassembled WGS sequence"/>
</dbReference>
<keyword evidence="3" id="KW-1185">Reference proteome</keyword>